<keyword evidence="2" id="KW-1185">Reference proteome</keyword>
<dbReference type="Proteomes" id="UP000887116">
    <property type="component" value="Unassembled WGS sequence"/>
</dbReference>
<comment type="caution">
    <text evidence="1">The sequence shown here is derived from an EMBL/GenBank/DDBJ whole genome shotgun (WGS) entry which is preliminary data.</text>
</comment>
<gene>
    <name evidence="1" type="ORF">TNCT_653461</name>
</gene>
<reference evidence="1" key="1">
    <citation type="submission" date="2020-07" db="EMBL/GenBank/DDBJ databases">
        <title>Multicomponent nature underlies the extraordinary mechanical properties of spider dragline silk.</title>
        <authorList>
            <person name="Kono N."/>
            <person name="Nakamura H."/>
            <person name="Mori M."/>
            <person name="Yoshida Y."/>
            <person name="Ohtoshi R."/>
            <person name="Malay A.D."/>
            <person name="Moran D.A.P."/>
            <person name="Tomita M."/>
            <person name="Numata K."/>
            <person name="Arakawa K."/>
        </authorList>
    </citation>
    <scope>NUCLEOTIDE SEQUENCE</scope>
</reference>
<proteinExistence type="predicted"/>
<evidence type="ECO:0000313" key="1">
    <source>
        <dbReference type="EMBL" id="GFQ75793.1"/>
    </source>
</evidence>
<accession>A0A8X6G730</accession>
<dbReference type="AlphaFoldDB" id="A0A8X6G730"/>
<organism evidence="1 2">
    <name type="scientific">Trichonephila clavata</name>
    <name type="common">Joro spider</name>
    <name type="synonym">Nephila clavata</name>
    <dbReference type="NCBI Taxonomy" id="2740835"/>
    <lineage>
        <taxon>Eukaryota</taxon>
        <taxon>Metazoa</taxon>
        <taxon>Ecdysozoa</taxon>
        <taxon>Arthropoda</taxon>
        <taxon>Chelicerata</taxon>
        <taxon>Arachnida</taxon>
        <taxon>Araneae</taxon>
        <taxon>Araneomorphae</taxon>
        <taxon>Entelegynae</taxon>
        <taxon>Araneoidea</taxon>
        <taxon>Nephilidae</taxon>
        <taxon>Trichonephila</taxon>
    </lineage>
</organism>
<protein>
    <submittedName>
        <fullName evidence="1">Uncharacterized protein</fullName>
    </submittedName>
</protein>
<name>A0A8X6G730_TRICU</name>
<dbReference type="EMBL" id="BMAO01001777">
    <property type="protein sequence ID" value="GFQ75793.1"/>
    <property type="molecule type" value="Genomic_DNA"/>
</dbReference>
<sequence>MVSEEIAEMIAKARHVQPFNVGIMKKEDIYDIFAQCDTFLNTSPIKISTASWIKISRAICLLYKLRQPSVTWNQGRSITSLKEESLSMTSPEFTLYRHLEKGQPLVILKKDLLSMLKFDTKYHTFYRQLCT</sequence>
<evidence type="ECO:0000313" key="2">
    <source>
        <dbReference type="Proteomes" id="UP000887116"/>
    </source>
</evidence>